<sequence length="135" mass="15786">MSPLVSTHTSSVPTRHQRRPGPAPNSSQNTNGSSTSDISDTIVIGPAHPRLLAMMRPPARGRQIPPPKAGSQHLRMRRCDWPQPLHQRHLPRCRHMNTRRHHLRSRILLLQQRLLLTRRNPRHRRRPMRQQTHLR</sequence>
<keyword evidence="2" id="KW-0614">Plasmid</keyword>
<dbReference type="HOGENOM" id="CLU_1884156_0_0_11"/>
<proteinExistence type="predicted"/>
<evidence type="ECO:0000256" key="1">
    <source>
        <dbReference type="SAM" id="MobiDB-lite"/>
    </source>
</evidence>
<evidence type="ECO:0000313" key="2">
    <source>
        <dbReference type="EMBL" id="ABG99261.1"/>
    </source>
</evidence>
<name>Q0RZM5_RHOJR</name>
<protein>
    <submittedName>
        <fullName evidence="2">Uncharacterized protein</fullName>
    </submittedName>
</protein>
<evidence type="ECO:0000313" key="3">
    <source>
        <dbReference type="Proteomes" id="UP000008710"/>
    </source>
</evidence>
<dbReference type="EMBL" id="CP000432">
    <property type="protein sequence ID" value="ABG99261.1"/>
    <property type="molecule type" value="Genomic_DNA"/>
</dbReference>
<reference evidence="3" key="1">
    <citation type="journal article" date="2006" name="Proc. Natl. Acad. Sci. U.S.A.">
        <title>The complete genome of Rhodococcus sp. RHA1 provides insights into a catabolic powerhouse.</title>
        <authorList>
            <person name="McLeod M.P."/>
            <person name="Warren R.L."/>
            <person name="Hsiao W.W.L."/>
            <person name="Araki N."/>
            <person name="Myhre M."/>
            <person name="Fernandes C."/>
            <person name="Miyazawa D."/>
            <person name="Wong W."/>
            <person name="Lillquist A.L."/>
            <person name="Wang D."/>
            <person name="Dosanjh M."/>
            <person name="Hara H."/>
            <person name="Petrescu A."/>
            <person name="Morin R.D."/>
            <person name="Yang G."/>
            <person name="Stott J.M."/>
            <person name="Schein J.E."/>
            <person name="Shin H."/>
            <person name="Smailus D."/>
            <person name="Siddiqui A.S."/>
            <person name="Marra M.A."/>
            <person name="Jones S.J.M."/>
            <person name="Holt R."/>
            <person name="Brinkman F.S.L."/>
            <person name="Miyauchi K."/>
            <person name="Fukuda M."/>
            <person name="Davies J.E."/>
            <person name="Mohn W.W."/>
            <person name="Eltis L.D."/>
        </authorList>
    </citation>
    <scope>NUCLEOTIDE SEQUENCE [LARGE SCALE GENOMIC DNA]</scope>
    <source>
        <strain evidence="3">RHA1</strain>
    </source>
</reference>
<dbReference type="KEGG" id="rha:RHA1_ro08216"/>
<accession>Q0RZM5</accession>
<dbReference type="AlphaFoldDB" id="Q0RZM5"/>
<gene>
    <name evidence="2" type="ordered locus">RHA1_ro08216</name>
</gene>
<feature type="compositionally biased region" description="Low complexity" evidence="1">
    <location>
        <begin position="25"/>
        <end position="41"/>
    </location>
</feature>
<organism evidence="2 3">
    <name type="scientific">Rhodococcus jostii (strain RHA1)</name>
    <dbReference type="NCBI Taxonomy" id="101510"/>
    <lineage>
        <taxon>Bacteria</taxon>
        <taxon>Bacillati</taxon>
        <taxon>Actinomycetota</taxon>
        <taxon>Actinomycetes</taxon>
        <taxon>Mycobacteriales</taxon>
        <taxon>Nocardiaceae</taxon>
        <taxon>Rhodococcus</taxon>
    </lineage>
</organism>
<dbReference type="Proteomes" id="UP000008710">
    <property type="component" value="Plasmid pRHL1"/>
</dbReference>
<feature type="region of interest" description="Disordered" evidence="1">
    <location>
        <begin position="1"/>
        <end position="41"/>
    </location>
</feature>
<feature type="compositionally biased region" description="Polar residues" evidence="1">
    <location>
        <begin position="1"/>
        <end position="14"/>
    </location>
</feature>
<geneLocation type="plasmid" evidence="2 3">
    <name>pRHL1</name>
</geneLocation>